<evidence type="ECO:0000313" key="15">
    <source>
        <dbReference type="Proteomes" id="UP001201812"/>
    </source>
</evidence>
<feature type="transmembrane region" description="Helical" evidence="11">
    <location>
        <begin position="333"/>
        <end position="358"/>
    </location>
</feature>
<feature type="transmembrane region" description="Helical" evidence="11">
    <location>
        <begin position="157"/>
        <end position="177"/>
    </location>
</feature>
<feature type="domain" description="ABC transmembrane type-1" evidence="13">
    <location>
        <begin position="83"/>
        <end position="399"/>
    </location>
</feature>
<dbReference type="InterPro" id="IPR011527">
    <property type="entry name" value="ABC1_TM_dom"/>
</dbReference>
<dbReference type="FunFam" id="3.40.50.300:FF:000916">
    <property type="entry name" value="ABC transporter B family member 9"/>
    <property type="match status" value="1"/>
</dbReference>
<feature type="transmembrane region" description="Helical" evidence="11">
    <location>
        <begin position="926"/>
        <end position="944"/>
    </location>
</feature>
<evidence type="ECO:0000256" key="2">
    <source>
        <dbReference type="ARBA" id="ARBA00007577"/>
    </source>
</evidence>
<dbReference type="GO" id="GO:0015421">
    <property type="term" value="F:ABC-type oligopeptide transporter activity"/>
    <property type="evidence" value="ECO:0007669"/>
    <property type="project" value="TreeGrafter"/>
</dbReference>
<sequence length="1326" mass="147093">MSLSQKKNYKRISLDEVPQDTIASQVVVSDRKPLLVKEKGGKLSYGSLSSDSASSGIYSTSKKGQSTIGIFSYATGLDYWLLVLGTLASVIHGAGFPLLSIVLGGMTTVFLRAQNSDLAVVGHNPLEPSSGNAFNGTVGVESISREEFKENVSLYSLYYLLLGVAMLVTSYIQIACWESMAERIVHSLRQNYMKAMLRQEIAWFDKVQTGNLTARLTDDLERVREGVGDKASLFIQQLAAFVAGFAVGFFYNWQMTLVMVIFTPFLAITNAWAGKVAATRTQVEQEKYAVAGAIADETFSSIRTVQAMNGQRQEIERYERALEEGRKTGLLKYMYMGISLGLTYIITHASYAVAFWFASRLVIWDPSFDRGSVFTVFFAVMNGSTALGTALPYLTSMGSAQGAARHVLKVINNKPKIDPYSNQGLVLNSKVRGSIAFNNVHFSYPLRKDIKVLDGVSFSVEPGQKIALVGSSGCGKSTTVNLVMRFYDSDQGSITLDGHDLSQLNVRSLRDCIGVVSQEPVLFDGTLEENIMLGNEFATREDVNRCCKMANAYDFIQKLSDGLYTRVGERGAQLSGGQKQRIAIARALIRNPKILLLDEATSALDTESEKIVQEALDKAQEGRTTIIVAHRLATIKNVDQILVFKEGKIVERGTHDDLYNQRGLYHEMVNVQQIHQQQENTLGDIQEDEDNEEHDDVFEDTYGDSQSIKSTSTRHRKPSHAFARSISRSSRKRKSTAASLHSEVDTDAHEIKELQEEMEEHELKPSPISKIFNWNKGTWHFLFFGLMGCILSGLVMPFFAVVYAQIFAVFSEPVEQLKSDAIFWAGMFLVIGFLNAFGFFVSANMLGRCGEALTKRLRLEAFVNLLRQDIGFYDDKRHNTGKLCTRFATDAPNVRYVFTRLPVVISSLVTLIGAIVIGFVNGWKLALVLLLIVPLIIASGYFEMQQRFGKQLRDTELLEEAGKVASEAVENIRTVQGLNKQTIFYKKYSEHLASPFKANMRQAHIYALVFAFSQSLMFFMYALAFWIGSMFVLDGSMSPVSVFRVFFAIAFCGQSVGQLSSFIPDEVKGNISLQHVNFSYPTRKNISVLTGLNLDVEEGETVALVGYSGCGKSTVISLLERFYNPDDGYITIDGVHIRDFNIHRLRDQMCLVSQEPTLFDCTIKENICYGLDDSSNGKRTIGYEEIVRAAEQANIHNFILGLPEGYDTRVGERGTQLSGGQKQRIAIARALIRNPSILLLDEATSALDSESEKIVQDALDKAKQGRTCIVIAHRLSTVQNADKIAVINEGRVVEIGSHQELLARGGIYKSLCATQILGSTESASVE</sequence>
<dbReference type="InterPro" id="IPR027417">
    <property type="entry name" value="P-loop_NTPase"/>
</dbReference>
<dbReference type="PANTHER" id="PTHR43394">
    <property type="entry name" value="ATP-DEPENDENT PERMEASE MDL1, MITOCHONDRIAL"/>
    <property type="match status" value="1"/>
</dbReference>
<dbReference type="PROSITE" id="PS50893">
    <property type="entry name" value="ABC_TRANSPORTER_2"/>
    <property type="match status" value="2"/>
</dbReference>
<keyword evidence="7" id="KW-0067">ATP-binding</keyword>
<dbReference type="Pfam" id="PF00664">
    <property type="entry name" value="ABC_membrane"/>
    <property type="match status" value="2"/>
</dbReference>
<dbReference type="SUPFAM" id="SSF52540">
    <property type="entry name" value="P-loop containing nucleoside triphosphate hydrolases"/>
    <property type="match status" value="2"/>
</dbReference>
<comment type="similarity">
    <text evidence="2">Belongs to the ABC transporter superfamily. ABCB family. Multidrug resistance exporter (TC 3.A.1.201) subfamily.</text>
</comment>
<feature type="transmembrane region" description="Helical" evidence="11">
    <location>
        <begin position="1005"/>
        <end position="1029"/>
    </location>
</feature>
<feature type="domain" description="ABC transporter" evidence="12">
    <location>
        <begin position="435"/>
        <end position="671"/>
    </location>
</feature>
<evidence type="ECO:0000256" key="4">
    <source>
        <dbReference type="ARBA" id="ARBA00022692"/>
    </source>
</evidence>
<dbReference type="FunFam" id="1.20.1560.10:FF:000018">
    <property type="entry name" value="ATP-binding cassette subfamily B member 11"/>
    <property type="match status" value="1"/>
</dbReference>
<feature type="transmembrane region" description="Helical" evidence="11">
    <location>
        <begin position="781"/>
        <end position="810"/>
    </location>
</feature>
<keyword evidence="3" id="KW-0813">Transport</keyword>
<dbReference type="InterPro" id="IPR003593">
    <property type="entry name" value="AAA+_ATPase"/>
</dbReference>
<comment type="caution">
    <text evidence="14">The sequence shown here is derived from an EMBL/GenBank/DDBJ whole genome shotgun (WGS) entry which is preliminary data.</text>
</comment>
<dbReference type="Gene3D" id="3.40.50.300">
    <property type="entry name" value="P-loop containing nucleotide triphosphate hydrolases"/>
    <property type="match status" value="2"/>
</dbReference>
<dbReference type="Gene3D" id="1.20.1560.10">
    <property type="entry name" value="ABC transporter type 1, transmembrane domain"/>
    <property type="match status" value="1"/>
</dbReference>
<evidence type="ECO:0000256" key="7">
    <source>
        <dbReference type="ARBA" id="ARBA00022840"/>
    </source>
</evidence>
<protein>
    <submittedName>
        <fullName evidence="14">ABC transporter transmembrane region domain-containing protein</fullName>
    </submittedName>
</protein>
<dbReference type="InterPro" id="IPR003439">
    <property type="entry name" value="ABC_transporter-like_ATP-bd"/>
</dbReference>
<gene>
    <name evidence="14" type="ORF">DdX_10411</name>
</gene>
<evidence type="ECO:0000256" key="10">
    <source>
        <dbReference type="SAM" id="MobiDB-lite"/>
    </source>
</evidence>
<feature type="domain" description="ABC transporter" evidence="12">
    <location>
        <begin position="1071"/>
        <end position="1314"/>
    </location>
</feature>
<feature type="transmembrane region" description="Helical" evidence="11">
    <location>
        <begin position="822"/>
        <end position="846"/>
    </location>
</feature>
<evidence type="ECO:0000256" key="3">
    <source>
        <dbReference type="ARBA" id="ARBA00022448"/>
    </source>
</evidence>
<feature type="transmembrane region" description="Helical" evidence="11">
    <location>
        <begin position="901"/>
        <end position="920"/>
    </location>
</feature>
<evidence type="ECO:0000256" key="1">
    <source>
        <dbReference type="ARBA" id="ARBA00004141"/>
    </source>
</evidence>
<dbReference type="PROSITE" id="PS50929">
    <property type="entry name" value="ABC_TM1F"/>
    <property type="match status" value="2"/>
</dbReference>
<keyword evidence="15" id="KW-1185">Reference proteome</keyword>
<dbReference type="GO" id="GO:0090374">
    <property type="term" value="P:oligopeptide export from mitochondrion"/>
    <property type="evidence" value="ECO:0007669"/>
    <property type="project" value="TreeGrafter"/>
</dbReference>
<comment type="subcellular location">
    <subcellularLocation>
        <location evidence="1">Membrane</location>
        <topology evidence="1">Multi-pass membrane protein</topology>
    </subcellularLocation>
</comment>
<dbReference type="GO" id="GO:0005524">
    <property type="term" value="F:ATP binding"/>
    <property type="evidence" value="ECO:0007669"/>
    <property type="project" value="UniProtKB-KW"/>
</dbReference>
<keyword evidence="9 11" id="KW-0472">Membrane</keyword>
<dbReference type="FunFam" id="3.40.50.300:FF:000205">
    <property type="entry name" value="ABC transporter B family member 4"/>
    <property type="match status" value="1"/>
</dbReference>
<evidence type="ECO:0000256" key="6">
    <source>
        <dbReference type="ARBA" id="ARBA00022741"/>
    </source>
</evidence>
<feature type="domain" description="ABC transmembrane type-1" evidence="13">
    <location>
        <begin position="783"/>
        <end position="1065"/>
    </location>
</feature>
<dbReference type="Pfam" id="PF00005">
    <property type="entry name" value="ABC_tran"/>
    <property type="match status" value="2"/>
</dbReference>
<feature type="transmembrane region" description="Helical" evidence="11">
    <location>
        <begin position="373"/>
        <end position="395"/>
    </location>
</feature>
<dbReference type="GO" id="GO:0005743">
    <property type="term" value="C:mitochondrial inner membrane"/>
    <property type="evidence" value="ECO:0007669"/>
    <property type="project" value="TreeGrafter"/>
</dbReference>
<evidence type="ECO:0000256" key="5">
    <source>
        <dbReference type="ARBA" id="ARBA00022737"/>
    </source>
</evidence>
<dbReference type="GO" id="GO:0016887">
    <property type="term" value="F:ATP hydrolysis activity"/>
    <property type="evidence" value="ECO:0007669"/>
    <property type="project" value="InterPro"/>
</dbReference>
<dbReference type="FunFam" id="1.20.1560.10:FF:000009">
    <property type="entry name" value="ABC transporter B family member 1"/>
    <property type="match status" value="1"/>
</dbReference>
<keyword evidence="4 11" id="KW-0812">Transmembrane</keyword>
<reference evidence="14" key="1">
    <citation type="submission" date="2022-01" db="EMBL/GenBank/DDBJ databases">
        <title>Genome Sequence Resource for Two Populations of Ditylenchus destructor, the Migratory Endoparasitic Phytonematode.</title>
        <authorList>
            <person name="Zhang H."/>
            <person name="Lin R."/>
            <person name="Xie B."/>
        </authorList>
    </citation>
    <scope>NUCLEOTIDE SEQUENCE</scope>
    <source>
        <strain evidence="14">BazhouSP</strain>
    </source>
</reference>
<keyword evidence="6" id="KW-0547">Nucleotide-binding</keyword>
<feature type="transmembrane region" description="Helical" evidence="11">
    <location>
        <begin position="231"/>
        <end position="251"/>
    </location>
</feature>
<dbReference type="InterPro" id="IPR017871">
    <property type="entry name" value="ABC_transporter-like_CS"/>
</dbReference>
<evidence type="ECO:0000256" key="11">
    <source>
        <dbReference type="SAM" id="Phobius"/>
    </source>
</evidence>
<evidence type="ECO:0000256" key="9">
    <source>
        <dbReference type="ARBA" id="ARBA00023136"/>
    </source>
</evidence>
<organism evidence="14 15">
    <name type="scientific">Ditylenchus destructor</name>
    <dbReference type="NCBI Taxonomy" id="166010"/>
    <lineage>
        <taxon>Eukaryota</taxon>
        <taxon>Metazoa</taxon>
        <taxon>Ecdysozoa</taxon>
        <taxon>Nematoda</taxon>
        <taxon>Chromadorea</taxon>
        <taxon>Rhabditida</taxon>
        <taxon>Tylenchina</taxon>
        <taxon>Tylenchomorpha</taxon>
        <taxon>Sphaerularioidea</taxon>
        <taxon>Anguinidae</taxon>
        <taxon>Anguininae</taxon>
        <taxon>Ditylenchus</taxon>
    </lineage>
</organism>
<evidence type="ECO:0000259" key="12">
    <source>
        <dbReference type="PROSITE" id="PS50893"/>
    </source>
</evidence>
<dbReference type="PROSITE" id="PS00211">
    <property type="entry name" value="ABC_TRANSPORTER_1"/>
    <property type="match status" value="2"/>
</dbReference>
<dbReference type="Proteomes" id="UP001201812">
    <property type="component" value="Unassembled WGS sequence"/>
</dbReference>
<evidence type="ECO:0000259" key="13">
    <source>
        <dbReference type="PROSITE" id="PS50929"/>
    </source>
</evidence>
<dbReference type="InterPro" id="IPR039421">
    <property type="entry name" value="Type_1_exporter"/>
</dbReference>
<keyword evidence="5" id="KW-0677">Repeat</keyword>
<dbReference type="CDD" id="cd18577">
    <property type="entry name" value="ABC_6TM_Pgp_ABCB1_D1_like"/>
    <property type="match status" value="1"/>
</dbReference>
<name>A0AAD4N0A3_9BILA</name>
<feature type="region of interest" description="Disordered" evidence="10">
    <location>
        <begin position="702"/>
        <end position="745"/>
    </location>
</feature>
<proteinExistence type="inferred from homology"/>
<accession>A0AAD4N0A3</accession>
<dbReference type="EMBL" id="JAKKPZ010000023">
    <property type="protein sequence ID" value="KAI1711157.1"/>
    <property type="molecule type" value="Genomic_DNA"/>
</dbReference>
<dbReference type="CDD" id="cd03249">
    <property type="entry name" value="ABC_MTABC3_MDL1_MDL2"/>
    <property type="match status" value="2"/>
</dbReference>
<feature type="transmembrane region" description="Helical" evidence="11">
    <location>
        <begin position="79"/>
        <end position="103"/>
    </location>
</feature>
<feature type="transmembrane region" description="Helical" evidence="11">
    <location>
        <begin position="257"/>
        <end position="278"/>
    </location>
</feature>
<dbReference type="CDD" id="cd18578">
    <property type="entry name" value="ABC_6TM_Pgp_ABCB1_D2_like"/>
    <property type="match status" value="1"/>
</dbReference>
<dbReference type="PANTHER" id="PTHR43394:SF27">
    <property type="entry name" value="ATP-DEPENDENT TRANSLOCASE ABCB1-LIKE"/>
    <property type="match status" value="1"/>
</dbReference>
<evidence type="ECO:0000256" key="8">
    <source>
        <dbReference type="ARBA" id="ARBA00022989"/>
    </source>
</evidence>
<evidence type="ECO:0000313" key="14">
    <source>
        <dbReference type="EMBL" id="KAI1711157.1"/>
    </source>
</evidence>
<dbReference type="InterPro" id="IPR036640">
    <property type="entry name" value="ABC1_TM_sf"/>
</dbReference>
<keyword evidence="8 11" id="KW-1133">Transmembrane helix</keyword>
<dbReference type="SUPFAM" id="SSF90123">
    <property type="entry name" value="ABC transporter transmembrane region"/>
    <property type="match status" value="2"/>
</dbReference>
<dbReference type="SMART" id="SM00382">
    <property type="entry name" value="AAA"/>
    <property type="match status" value="2"/>
</dbReference>